<proteinExistence type="predicted"/>
<dbReference type="EMBL" id="VHIF01000001">
    <property type="protein sequence ID" value="TQO36466.1"/>
    <property type="molecule type" value="Genomic_DNA"/>
</dbReference>
<dbReference type="Proteomes" id="UP000315363">
    <property type="component" value="Unassembled WGS sequence"/>
</dbReference>
<sequence length="57" mass="6461">MIITLYRIEIYTNKDIINIPGHLLFKGITDMVINLFNLPAVPVIIGESGYFDPLKVL</sequence>
<keyword evidence="2" id="KW-1185">Reference proteome</keyword>
<evidence type="ECO:0000313" key="2">
    <source>
        <dbReference type="Proteomes" id="UP000315363"/>
    </source>
</evidence>
<organism evidence="1 2">
    <name type="scientific">Arenibacter algicola</name>
    <dbReference type="NCBI Taxonomy" id="616991"/>
    <lineage>
        <taxon>Bacteria</taxon>
        <taxon>Pseudomonadati</taxon>
        <taxon>Bacteroidota</taxon>
        <taxon>Flavobacteriia</taxon>
        <taxon>Flavobacteriales</taxon>
        <taxon>Flavobacteriaceae</taxon>
        <taxon>Arenibacter</taxon>
    </lineage>
</organism>
<gene>
    <name evidence="1" type="ORF">GQ41_1044</name>
</gene>
<accession>A0ABY3A7I0</accession>
<comment type="caution">
    <text evidence="1">The sequence shown here is derived from an EMBL/GenBank/DDBJ whole genome shotgun (WGS) entry which is preliminary data.</text>
</comment>
<reference evidence="1 2" key="1">
    <citation type="submission" date="2019-06" db="EMBL/GenBank/DDBJ databases">
        <title>A large-scale integrated study on North Sea by COGITO (Coastal Microbe Genomic &amp; Taxonomic Observatory).</title>
        <authorList>
            <person name="Teeling H."/>
        </authorList>
    </citation>
    <scope>NUCLEOTIDE SEQUENCE [LARGE SCALE GENOMIC DNA]</scope>
    <source>
        <strain evidence="1 2">MAR_2009_79</strain>
    </source>
</reference>
<evidence type="ECO:0000313" key="1">
    <source>
        <dbReference type="EMBL" id="TQO36466.1"/>
    </source>
</evidence>
<name>A0ABY3A7I0_9FLAO</name>
<protein>
    <submittedName>
        <fullName evidence="1">Uncharacterized protein</fullName>
    </submittedName>
</protein>